<protein>
    <submittedName>
        <fullName evidence="1">Uncharacterized protein</fullName>
    </submittedName>
</protein>
<dbReference type="AlphaFoldDB" id="A0A1W1DVV6"/>
<accession>A0A1W1DVV6</accession>
<dbReference type="EMBL" id="FPHY01000050">
    <property type="protein sequence ID" value="SFV85828.1"/>
    <property type="molecule type" value="Genomic_DNA"/>
</dbReference>
<evidence type="ECO:0000313" key="1">
    <source>
        <dbReference type="EMBL" id="SFV85828.1"/>
    </source>
</evidence>
<proteinExistence type="predicted"/>
<name>A0A1W1DVV6_9ZZZZ</name>
<sequence>MNNHQNAIFHQFEHFLKTPLALLGVDLKNAQINKICHFANHPYLSAREATHCKGLRYK</sequence>
<gene>
    <name evidence="1" type="ORF">MNB_SUP05-SYMBIONT-4-400</name>
</gene>
<organism evidence="1">
    <name type="scientific">hydrothermal vent metagenome</name>
    <dbReference type="NCBI Taxonomy" id="652676"/>
    <lineage>
        <taxon>unclassified sequences</taxon>
        <taxon>metagenomes</taxon>
        <taxon>ecological metagenomes</taxon>
    </lineage>
</organism>
<reference evidence="1" key="1">
    <citation type="submission" date="2016-10" db="EMBL/GenBank/DDBJ databases">
        <authorList>
            <person name="de Groot N.N."/>
        </authorList>
    </citation>
    <scope>NUCLEOTIDE SEQUENCE</scope>
</reference>